<gene>
    <name evidence="9" type="ORF">DAETH_42860</name>
</gene>
<evidence type="ECO:0000256" key="6">
    <source>
        <dbReference type="ARBA" id="ARBA00023136"/>
    </source>
</evidence>
<protein>
    <submittedName>
        <fullName evidence="9">ABC transporter permease</fullName>
    </submittedName>
</protein>
<evidence type="ECO:0000313" key="9">
    <source>
        <dbReference type="EMBL" id="BDP44317.1"/>
    </source>
</evidence>
<evidence type="ECO:0000256" key="3">
    <source>
        <dbReference type="ARBA" id="ARBA00022475"/>
    </source>
</evidence>
<feature type="transmembrane region" description="Helical" evidence="7">
    <location>
        <begin position="94"/>
        <end position="114"/>
    </location>
</feature>
<dbReference type="PROSITE" id="PS50928">
    <property type="entry name" value="ABC_TM1"/>
    <property type="match status" value="1"/>
</dbReference>
<evidence type="ECO:0000256" key="5">
    <source>
        <dbReference type="ARBA" id="ARBA00022989"/>
    </source>
</evidence>
<reference evidence="9" key="1">
    <citation type="submission" date="2022-07" db="EMBL/GenBank/DDBJ databases">
        <title>Complete Genome Sequence of the Radioresistant Bacterium Deinococcus aetherius ST0316, Isolated from the Air Dust collected in Lower Stratosphere above Japan.</title>
        <authorList>
            <person name="Satoh K."/>
            <person name="Hagiwara K."/>
            <person name="Katsumata K."/>
            <person name="Kubo A."/>
            <person name="Yokobori S."/>
            <person name="Yamagishi A."/>
            <person name="Oono Y."/>
            <person name="Narumi I."/>
        </authorList>
    </citation>
    <scope>NUCLEOTIDE SEQUENCE</scope>
    <source>
        <strain evidence="9">ST0316</strain>
        <plasmid evidence="9">pDAETH-2</plasmid>
    </source>
</reference>
<proteinExistence type="inferred from homology"/>
<dbReference type="Gene3D" id="1.10.3720.10">
    <property type="entry name" value="MetI-like"/>
    <property type="match status" value="1"/>
</dbReference>
<dbReference type="CDD" id="cd06261">
    <property type="entry name" value="TM_PBP2"/>
    <property type="match status" value="1"/>
</dbReference>
<accession>A0ABN6RRF8</accession>
<name>A0ABN6RRF8_9DEIO</name>
<feature type="transmembrane region" description="Helical" evidence="7">
    <location>
        <begin position="26"/>
        <end position="47"/>
    </location>
</feature>
<keyword evidence="3" id="KW-1003">Cell membrane</keyword>
<comment type="similarity">
    <text evidence="7">Belongs to the binding-protein-dependent transport system permease family.</text>
</comment>
<keyword evidence="2 7" id="KW-0813">Transport</keyword>
<keyword evidence="6 7" id="KW-0472">Membrane</keyword>
<evidence type="ECO:0000256" key="1">
    <source>
        <dbReference type="ARBA" id="ARBA00004651"/>
    </source>
</evidence>
<feature type="transmembrane region" description="Helical" evidence="7">
    <location>
        <begin position="126"/>
        <end position="148"/>
    </location>
</feature>
<organism evidence="9 10">
    <name type="scientific">Deinococcus aetherius</name>
    <dbReference type="NCBI Taxonomy" id="200252"/>
    <lineage>
        <taxon>Bacteria</taxon>
        <taxon>Thermotogati</taxon>
        <taxon>Deinococcota</taxon>
        <taxon>Deinococci</taxon>
        <taxon>Deinococcales</taxon>
        <taxon>Deinococcaceae</taxon>
        <taxon>Deinococcus</taxon>
    </lineage>
</organism>
<evidence type="ECO:0000313" key="10">
    <source>
        <dbReference type="Proteomes" id="UP001064971"/>
    </source>
</evidence>
<evidence type="ECO:0000256" key="4">
    <source>
        <dbReference type="ARBA" id="ARBA00022692"/>
    </source>
</evidence>
<keyword evidence="9" id="KW-0614">Plasmid</keyword>
<evidence type="ECO:0000259" key="8">
    <source>
        <dbReference type="PROSITE" id="PS50928"/>
    </source>
</evidence>
<feature type="transmembrane region" description="Helical" evidence="7">
    <location>
        <begin position="222"/>
        <end position="244"/>
    </location>
</feature>
<comment type="subcellular location">
    <subcellularLocation>
        <location evidence="1 7">Cell membrane</location>
        <topology evidence="1 7">Multi-pass membrane protein</topology>
    </subcellularLocation>
</comment>
<dbReference type="EMBL" id="AP026562">
    <property type="protein sequence ID" value="BDP44317.1"/>
    <property type="molecule type" value="Genomic_DNA"/>
</dbReference>
<keyword evidence="10" id="KW-1185">Reference proteome</keyword>
<keyword evidence="5 7" id="KW-1133">Transmembrane helix</keyword>
<feature type="transmembrane region" description="Helical" evidence="7">
    <location>
        <begin position="286"/>
        <end position="310"/>
    </location>
</feature>
<dbReference type="Pfam" id="PF00528">
    <property type="entry name" value="BPD_transp_1"/>
    <property type="match status" value="1"/>
</dbReference>
<dbReference type="PANTHER" id="PTHR30193:SF37">
    <property type="entry name" value="INNER MEMBRANE ABC TRANSPORTER PERMEASE PROTEIN YCJO"/>
    <property type="match status" value="1"/>
</dbReference>
<dbReference type="InterPro" id="IPR051393">
    <property type="entry name" value="ABC_transporter_permease"/>
</dbReference>
<dbReference type="SUPFAM" id="SSF161098">
    <property type="entry name" value="MetI-like"/>
    <property type="match status" value="1"/>
</dbReference>
<evidence type="ECO:0000256" key="2">
    <source>
        <dbReference type="ARBA" id="ARBA00022448"/>
    </source>
</evidence>
<dbReference type="RefSeq" id="WP_264778167.1">
    <property type="nucleotide sequence ID" value="NZ_AP026562.1"/>
</dbReference>
<geneLocation type="plasmid" evidence="9 10">
    <name>pDAETH-2</name>
</geneLocation>
<feature type="domain" description="ABC transmembrane type-1" evidence="8">
    <location>
        <begin position="88"/>
        <end position="307"/>
    </location>
</feature>
<dbReference type="PANTHER" id="PTHR30193">
    <property type="entry name" value="ABC TRANSPORTER PERMEASE PROTEIN"/>
    <property type="match status" value="1"/>
</dbReference>
<keyword evidence="4 7" id="KW-0812">Transmembrane</keyword>
<sequence length="321" mass="34883">MTNASLDRAARPGPARRKRPFLDPRGVGWCYLFLAPMVLLYLGFVLWPTLASLYFSLFNWDGLGWPQQFVGMGNYREVTGDGLFWKAFGNTWKYTLGVVILQVPLALLVAVALNDPTLRGRTVYRTLFFLPVVTTTAVVGVVLAVMLSPIGGAVNTALLGSGLVDRPVNFLGTVSLALPTLIAIGIWKTFGIKMIYWLAGLQSVPAELYEAARLDGATGTQILRFVTLPLLRPVALTILVLALLQSLNVFDLVRVMTAGGPLYSTDVVSTYIYRLAFSAELGVPRFGYASAAGVIFGVTNLAIIAVQALATRAARRRERVL</sequence>
<evidence type="ECO:0000256" key="7">
    <source>
        <dbReference type="RuleBase" id="RU363032"/>
    </source>
</evidence>
<feature type="transmembrane region" description="Helical" evidence="7">
    <location>
        <begin position="168"/>
        <end position="187"/>
    </location>
</feature>
<dbReference type="Proteomes" id="UP001064971">
    <property type="component" value="Plasmid pDAETH-2"/>
</dbReference>
<dbReference type="InterPro" id="IPR035906">
    <property type="entry name" value="MetI-like_sf"/>
</dbReference>
<dbReference type="InterPro" id="IPR000515">
    <property type="entry name" value="MetI-like"/>
</dbReference>